<dbReference type="GO" id="GO:0022857">
    <property type="term" value="F:transmembrane transporter activity"/>
    <property type="evidence" value="ECO:0007669"/>
    <property type="project" value="InterPro"/>
</dbReference>
<organism evidence="9 10">
    <name type="scientific">Bradyrhizobium stylosanthis</name>
    <dbReference type="NCBI Taxonomy" id="1803665"/>
    <lineage>
        <taxon>Bacteria</taxon>
        <taxon>Pseudomonadati</taxon>
        <taxon>Pseudomonadota</taxon>
        <taxon>Alphaproteobacteria</taxon>
        <taxon>Hyphomicrobiales</taxon>
        <taxon>Nitrobacteraceae</taxon>
        <taxon>Bradyrhizobium</taxon>
    </lineage>
</organism>
<evidence type="ECO:0000256" key="4">
    <source>
        <dbReference type="ARBA" id="ARBA00022692"/>
    </source>
</evidence>
<dbReference type="InterPro" id="IPR005828">
    <property type="entry name" value="MFS_sugar_transport-like"/>
</dbReference>
<feature type="transmembrane region" description="Helical" evidence="7">
    <location>
        <begin position="29"/>
        <end position="50"/>
    </location>
</feature>
<evidence type="ECO:0000256" key="7">
    <source>
        <dbReference type="SAM" id="Phobius"/>
    </source>
</evidence>
<dbReference type="InterPro" id="IPR036259">
    <property type="entry name" value="MFS_trans_sf"/>
</dbReference>
<dbReference type="Proteomes" id="UP000319949">
    <property type="component" value="Unassembled WGS sequence"/>
</dbReference>
<comment type="subcellular location">
    <subcellularLocation>
        <location evidence="1">Cell membrane</location>
        <topology evidence="1">Multi-pass membrane protein</topology>
    </subcellularLocation>
</comment>
<proteinExistence type="predicted"/>
<keyword evidence="6 7" id="KW-0472">Membrane</keyword>
<keyword evidence="2" id="KW-0813">Transport</keyword>
<evidence type="ECO:0000256" key="2">
    <source>
        <dbReference type="ARBA" id="ARBA00022448"/>
    </source>
</evidence>
<feature type="transmembrane region" description="Helical" evidence="7">
    <location>
        <begin position="169"/>
        <end position="191"/>
    </location>
</feature>
<feature type="transmembrane region" description="Helical" evidence="7">
    <location>
        <begin position="343"/>
        <end position="362"/>
    </location>
</feature>
<dbReference type="InterPro" id="IPR020846">
    <property type="entry name" value="MFS_dom"/>
</dbReference>
<evidence type="ECO:0000256" key="6">
    <source>
        <dbReference type="ARBA" id="ARBA00023136"/>
    </source>
</evidence>
<feature type="transmembrane region" description="Helical" evidence="7">
    <location>
        <begin position="252"/>
        <end position="275"/>
    </location>
</feature>
<dbReference type="OrthoDB" id="9783227at2"/>
<dbReference type="GO" id="GO:0005886">
    <property type="term" value="C:plasma membrane"/>
    <property type="evidence" value="ECO:0007669"/>
    <property type="project" value="UniProtKB-SubCell"/>
</dbReference>
<evidence type="ECO:0000256" key="3">
    <source>
        <dbReference type="ARBA" id="ARBA00022475"/>
    </source>
</evidence>
<keyword evidence="5 7" id="KW-1133">Transmembrane helix</keyword>
<feature type="transmembrane region" description="Helical" evidence="7">
    <location>
        <begin position="130"/>
        <end position="157"/>
    </location>
</feature>
<dbReference type="RefSeq" id="WP_145662191.1">
    <property type="nucleotide sequence ID" value="NZ_VITK01000003.1"/>
</dbReference>
<dbReference type="InterPro" id="IPR011701">
    <property type="entry name" value="MFS"/>
</dbReference>
<comment type="caution">
    <text evidence="9">The sequence shown here is derived from an EMBL/GenBank/DDBJ whole genome shotgun (WGS) entry which is preliminary data.</text>
</comment>
<dbReference type="InterPro" id="IPR005829">
    <property type="entry name" value="Sugar_transporter_CS"/>
</dbReference>
<dbReference type="Pfam" id="PF00083">
    <property type="entry name" value="Sugar_tr"/>
    <property type="match status" value="1"/>
</dbReference>
<dbReference type="SUPFAM" id="SSF103473">
    <property type="entry name" value="MFS general substrate transporter"/>
    <property type="match status" value="1"/>
</dbReference>
<dbReference type="EMBL" id="VITK01000003">
    <property type="protein sequence ID" value="TWB02392.1"/>
    <property type="molecule type" value="Genomic_DNA"/>
</dbReference>
<evidence type="ECO:0000259" key="8">
    <source>
        <dbReference type="PROSITE" id="PS50850"/>
    </source>
</evidence>
<evidence type="ECO:0000313" key="10">
    <source>
        <dbReference type="Proteomes" id="UP000319949"/>
    </source>
</evidence>
<dbReference type="PROSITE" id="PS00216">
    <property type="entry name" value="SUGAR_TRANSPORT_1"/>
    <property type="match status" value="1"/>
</dbReference>
<evidence type="ECO:0000313" key="9">
    <source>
        <dbReference type="EMBL" id="TWB02392.1"/>
    </source>
</evidence>
<evidence type="ECO:0000256" key="5">
    <source>
        <dbReference type="ARBA" id="ARBA00022989"/>
    </source>
</evidence>
<keyword evidence="3" id="KW-1003">Cell membrane</keyword>
<protein>
    <submittedName>
        <fullName evidence="9">Nitrate/nitrite transporter NarK</fullName>
    </submittedName>
</protein>
<feature type="transmembrane region" description="Helical" evidence="7">
    <location>
        <begin position="410"/>
        <end position="431"/>
    </location>
</feature>
<feature type="transmembrane region" description="Helical" evidence="7">
    <location>
        <begin position="318"/>
        <end position="337"/>
    </location>
</feature>
<dbReference type="CDD" id="cd17369">
    <property type="entry name" value="MFS_ShiA_like"/>
    <property type="match status" value="1"/>
</dbReference>
<dbReference type="PROSITE" id="PS50850">
    <property type="entry name" value="MFS"/>
    <property type="match status" value="1"/>
</dbReference>
<dbReference type="AlphaFoldDB" id="A0A560DZ57"/>
<accession>A0A560DZ57</accession>
<dbReference type="Pfam" id="PF07690">
    <property type="entry name" value="MFS_1"/>
    <property type="match status" value="1"/>
</dbReference>
<feature type="transmembrane region" description="Helical" evidence="7">
    <location>
        <begin position="70"/>
        <end position="90"/>
    </location>
</feature>
<feature type="transmembrane region" description="Helical" evidence="7">
    <location>
        <begin position="287"/>
        <end position="306"/>
    </location>
</feature>
<dbReference type="PANTHER" id="PTHR43045">
    <property type="entry name" value="SHIKIMATE TRANSPORTER"/>
    <property type="match status" value="1"/>
</dbReference>
<gene>
    <name evidence="9" type="ORF">FBZ96_1031174</name>
</gene>
<dbReference type="Gene3D" id="1.20.1250.20">
    <property type="entry name" value="MFS general substrate transporter like domains"/>
    <property type="match status" value="1"/>
</dbReference>
<feature type="domain" description="Major facilitator superfamily (MFS) profile" evidence="8">
    <location>
        <begin position="29"/>
        <end position="436"/>
    </location>
</feature>
<dbReference type="PANTHER" id="PTHR43045:SF1">
    <property type="entry name" value="SHIKIMATE TRANSPORTER"/>
    <property type="match status" value="1"/>
</dbReference>
<name>A0A560DZ57_9BRAD</name>
<evidence type="ECO:0000256" key="1">
    <source>
        <dbReference type="ARBA" id="ARBA00004651"/>
    </source>
</evidence>
<feature type="transmembrane region" description="Helical" evidence="7">
    <location>
        <begin position="203"/>
        <end position="222"/>
    </location>
</feature>
<sequence length="441" mass="47511">MTTREFEDYDDHAATALGAEQIVSSRRRILIAGTIGTAIEWYDFFIYGLIAPLVFDQLFFPKFDQLTATIAVFATFAVGFLARPLGGLVFGHFGDRLGRKSVLLCTLLMMGLATMSIGLLPTYASAGLGATIALVVLRFLQGFALGGESTAAILMAIETAPGHRRGFSAAVIQAAGPVGVVLASFAALAISRLPEADLLSWGWRVPFLISAVLVALGVYMRLRIEESPTFREAQETDAVPAVEAIRGHWRPILIVFFAEMAQTSYFYLTAIFTISFATRQLGVQKDVITQAVLFANLIGLVTMPLIGAWSDRIGRKRLFLAGVVLAMISMFVFYGVIASRDTMWITLALILAAGVIHPLMFSTEGSYFPELFPTRIRFTGVSIGKQLGTVLGGGIAPLVATSLFAQTGSIYAITGYYVALAFAAMIALGFAHETSKSRLLG</sequence>
<keyword evidence="4 7" id="KW-0812">Transmembrane</keyword>
<keyword evidence="10" id="KW-1185">Reference proteome</keyword>
<feature type="transmembrane region" description="Helical" evidence="7">
    <location>
        <begin position="383"/>
        <end position="404"/>
    </location>
</feature>
<feature type="transmembrane region" description="Helical" evidence="7">
    <location>
        <begin position="102"/>
        <end position="124"/>
    </location>
</feature>
<reference evidence="9 10" key="1">
    <citation type="submission" date="2019-06" db="EMBL/GenBank/DDBJ databases">
        <title>Genomic Encyclopedia of Type Strains, Phase IV (KMG-V): Genome sequencing to study the core and pangenomes of soil and plant-associated prokaryotes.</title>
        <authorList>
            <person name="Whitman W."/>
        </authorList>
    </citation>
    <scope>NUCLEOTIDE SEQUENCE [LARGE SCALE GENOMIC DNA]</scope>
    <source>
        <strain evidence="9 10">BR 510</strain>
    </source>
</reference>